<sequence length="408" mass="44880">MSQSTTEPASEGIFAIAKPTGISSAQVIREVQRSFNPSALFKPGLDREFERRSREPGFEKRKRSAAKRAMNVKIGHGGTLDPLATGVLILGIGSGTKKLGPFMTECNKQYEAVLLFGAATDTYDTEGKVLSHKPYEHVTREAVEIALQKFKGQIMQKPPIYSALRVQGKRMYEYAREGKELPIEIKERPVSVLDIEVIEWMEGGTHPWHWPEQEAELEDKLVARKALHIEGDVSASEEASSISAKRKREDTAPGPDDASPELLDKRVKTEEQTPSGQPSRSTDDLPTSNAEVQTANKENPASAIDVPGGDSTAPETATRPPCPAPACRIRMDVTSGFYVRSLCHDLGAEVGSLGIMASLVRTRQGQFKLGTNVLPFEDVSKGEEIWGPKVESLLKQWQENESKGRSRE</sequence>
<dbReference type="EC" id="5.4.99.25" evidence="3"/>
<keyword evidence="8" id="KW-1185">Reference proteome</keyword>
<evidence type="ECO:0000256" key="4">
    <source>
        <dbReference type="ARBA" id="ARBA00022694"/>
    </source>
</evidence>
<dbReference type="GO" id="GO:0003723">
    <property type="term" value="F:RNA binding"/>
    <property type="evidence" value="ECO:0007669"/>
    <property type="project" value="InterPro"/>
</dbReference>
<comment type="catalytic activity">
    <reaction evidence="1">
        <text>a uridine in mRNA = a pseudouridine in mRNA</text>
        <dbReference type="Rhea" id="RHEA:56644"/>
        <dbReference type="Rhea" id="RHEA-COMP:14658"/>
        <dbReference type="Rhea" id="RHEA-COMP:14659"/>
        <dbReference type="ChEBI" id="CHEBI:65314"/>
        <dbReference type="ChEBI" id="CHEBI:65315"/>
    </reaction>
</comment>
<comment type="similarity">
    <text evidence="2">Belongs to the pseudouridine synthase TruB family.</text>
</comment>
<protein>
    <recommendedName>
        <fullName evidence="3">tRNA pseudouridine(55) synthase</fullName>
        <ecNumber evidence="3">5.4.99.25</ecNumber>
    </recommendedName>
</protein>
<dbReference type="AlphaFoldDB" id="A0A6J3M2P4"/>
<reference evidence="9" key="2">
    <citation type="submission" date="2020-04" db="EMBL/GenBank/DDBJ databases">
        <authorList>
            <consortium name="NCBI Genome Project"/>
        </authorList>
    </citation>
    <scope>NUCLEOTIDE SEQUENCE</scope>
    <source>
        <strain evidence="9">CBS 342.82</strain>
    </source>
</reference>
<evidence type="ECO:0000259" key="7">
    <source>
        <dbReference type="Pfam" id="PF01509"/>
    </source>
</evidence>
<feature type="compositionally biased region" description="Low complexity" evidence="6">
    <location>
        <begin position="234"/>
        <end position="243"/>
    </location>
</feature>
<dbReference type="GO" id="GO:0005634">
    <property type="term" value="C:nucleus"/>
    <property type="evidence" value="ECO:0007669"/>
    <property type="project" value="TreeGrafter"/>
</dbReference>
<dbReference type="OrthoDB" id="9995526at2759"/>
<dbReference type="GeneID" id="54361016"/>
<dbReference type="SUPFAM" id="SSF55120">
    <property type="entry name" value="Pseudouridine synthase"/>
    <property type="match status" value="1"/>
</dbReference>
<dbReference type="PANTHER" id="PTHR13767:SF2">
    <property type="entry name" value="PSEUDOURIDYLATE SYNTHASE TRUB1"/>
    <property type="match status" value="1"/>
</dbReference>
<evidence type="ECO:0000256" key="2">
    <source>
        <dbReference type="ARBA" id="ARBA00008999"/>
    </source>
</evidence>
<feature type="compositionally biased region" description="Polar residues" evidence="6">
    <location>
        <begin position="272"/>
        <end position="299"/>
    </location>
</feature>
<dbReference type="InterPro" id="IPR014780">
    <property type="entry name" value="tRNA_psdUridine_synth_TruB"/>
</dbReference>
<evidence type="ECO:0000256" key="1">
    <source>
        <dbReference type="ARBA" id="ARBA00001166"/>
    </source>
</evidence>
<dbReference type="RefSeq" id="XP_033459332.1">
    <property type="nucleotide sequence ID" value="XM_033603216.1"/>
</dbReference>
<evidence type="ECO:0000313" key="9">
    <source>
        <dbReference type="RefSeq" id="XP_033459332.1"/>
    </source>
</evidence>
<feature type="region of interest" description="Disordered" evidence="6">
    <location>
        <begin position="232"/>
        <end position="324"/>
    </location>
</feature>
<dbReference type="InterPro" id="IPR002501">
    <property type="entry name" value="PsdUridine_synth_N"/>
</dbReference>
<proteinExistence type="inferred from homology"/>
<reference evidence="9" key="3">
    <citation type="submission" date="2025-08" db="UniProtKB">
        <authorList>
            <consortium name="RefSeq"/>
        </authorList>
    </citation>
    <scope>IDENTIFICATION</scope>
    <source>
        <strain evidence="9">CBS 342.82</strain>
    </source>
</reference>
<dbReference type="PANTHER" id="PTHR13767">
    <property type="entry name" value="TRNA-PSEUDOURIDINE SYNTHASE"/>
    <property type="match status" value="1"/>
</dbReference>
<evidence type="ECO:0000256" key="3">
    <source>
        <dbReference type="ARBA" id="ARBA00012787"/>
    </source>
</evidence>
<dbReference type="GO" id="GO:1990481">
    <property type="term" value="P:mRNA pseudouridine synthesis"/>
    <property type="evidence" value="ECO:0007669"/>
    <property type="project" value="TreeGrafter"/>
</dbReference>
<evidence type="ECO:0000256" key="6">
    <source>
        <dbReference type="SAM" id="MobiDB-lite"/>
    </source>
</evidence>
<dbReference type="GO" id="GO:0006400">
    <property type="term" value="P:tRNA modification"/>
    <property type="evidence" value="ECO:0007669"/>
    <property type="project" value="TreeGrafter"/>
</dbReference>
<accession>A0A6J3M2P4</accession>
<reference evidence="9" key="1">
    <citation type="submission" date="2020-01" db="EMBL/GenBank/DDBJ databases">
        <authorList>
            <consortium name="DOE Joint Genome Institute"/>
            <person name="Haridas S."/>
            <person name="Albert R."/>
            <person name="Binder M."/>
            <person name="Bloem J."/>
            <person name="Labutti K."/>
            <person name="Salamov A."/>
            <person name="Andreopoulos B."/>
            <person name="Baker S.E."/>
            <person name="Barry K."/>
            <person name="Bills G."/>
            <person name="Bluhm B.H."/>
            <person name="Cannon C."/>
            <person name="Castanera R."/>
            <person name="Culley D.E."/>
            <person name="Daum C."/>
            <person name="Ezra D."/>
            <person name="Gonzalez J.B."/>
            <person name="Henrissat B."/>
            <person name="Kuo A."/>
            <person name="Liang C."/>
            <person name="Lipzen A."/>
            <person name="Lutzoni F."/>
            <person name="Magnuson J."/>
            <person name="Mondo S."/>
            <person name="Nolan M."/>
            <person name="Ohm R."/>
            <person name="Pangilinan J."/>
            <person name="Park H.-J."/>
            <person name="Ramirez L."/>
            <person name="Alfaro M."/>
            <person name="Sun H."/>
            <person name="Tritt A."/>
            <person name="Yoshinaga Y."/>
            <person name="Zwiers L.-H."/>
            <person name="Turgeon B.G."/>
            <person name="Goodwin S.B."/>
            <person name="Spatafora J.W."/>
            <person name="Crous P.W."/>
            <person name="Grigoriev I.V."/>
        </authorList>
    </citation>
    <scope>NUCLEOTIDE SEQUENCE</scope>
    <source>
        <strain evidence="9">CBS 342.82</strain>
    </source>
</reference>
<keyword evidence="5" id="KW-0413">Isomerase</keyword>
<feature type="compositionally biased region" description="Basic and acidic residues" evidence="6">
    <location>
        <begin position="262"/>
        <end position="271"/>
    </location>
</feature>
<name>A0A6J3M2P4_9PEZI</name>
<dbReference type="Pfam" id="PF01509">
    <property type="entry name" value="TruB_N"/>
    <property type="match status" value="1"/>
</dbReference>
<gene>
    <name evidence="9" type="ORF">K489DRAFT_371148</name>
</gene>
<keyword evidence="4" id="KW-0819">tRNA processing</keyword>
<dbReference type="GO" id="GO:0160148">
    <property type="term" value="F:tRNA pseudouridine(55) synthase activity"/>
    <property type="evidence" value="ECO:0007669"/>
    <property type="project" value="UniProtKB-EC"/>
</dbReference>
<dbReference type="InterPro" id="IPR020103">
    <property type="entry name" value="PsdUridine_synth_cat_dom_sf"/>
</dbReference>
<organism evidence="9">
    <name type="scientific">Dissoconium aciculare CBS 342.82</name>
    <dbReference type="NCBI Taxonomy" id="1314786"/>
    <lineage>
        <taxon>Eukaryota</taxon>
        <taxon>Fungi</taxon>
        <taxon>Dikarya</taxon>
        <taxon>Ascomycota</taxon>
        <taxon>Pezizomycotina</taxon>
        <taxon>Dothideomycetes</taxon>
        <taxon>Dothideomycetidae</taxon>
        <taxon>Mycosphaerellales</taxon>
        <taxon>Dissoconiaceae</taxon>
        <taxon>Dissoconium</taxon>
    </lineage>
</organism>
<dbReference type="HAMAP" id="MF_01080">
    <property type="entry name" value="TruB_bact"/>
    <property type="match status" value="1"/>
</dbReference>
<feature type="domain" description="Pseudouridine synthase II N-terminal" evidence="7">
    <location>
        <begin position="71"/>
        <end position="201"/>
    </location>
</feature>
<evidence type="ECO:0000313" key="8">
    <source>
        <dbReference type="Proteomes" id="UP000504637"/>
    </source>
</evidence>
<dbReference type="Gene3D" id="3.30.2350.10">
    <property type="entry name" value="Pseudouridine synthase"/>
    <property type="match status" value="1"/>
</dbReference>
<dbReference type="Proteomes" id="UP000504637">
    <property type="component" value="Unplaced"/>
</dbReference>
<evidence type="ECO:0000256" key="5">
    <source>
        <dbReference type="ARBA" id="ARBA00023235"/>
    </source>
</evidence>